<evidence type="ECO:0000313" key="3">
    <source>
        <dbReference type="Proteomes" id="UP000255129"/>
    </source>
</evidence>
<dbReference type="Proteomes" id="UP000255129">
    <property type="component" value="Unassembled WGS sequence"/>
</dbReference>
<dbReference type="InterPro" id="IPR000259">
    <property type="entry name" value="Adhesion_dom_fimbrial"/>
</dbReference>
<evidence type="ECO:0000259" key="1">
    <source>
        <dbReference type="Pfam" id="PF00419"/>
    </source>
</evidence>
<dbReference type="AlphaFoldDB" id="A0A379FZ85"/>
<dbReference type="InterPro" id="IPR050263">
    <property type="entry name" value="Bact_Fimbrial_Adh_Pro"/>
</dbReference>
<protein>
    <submittedName>
        <fullName evidence="2">Fimbrial protein BcfF</fullName>
    </submittedName>
</protein>
<dbReference type="InterPro" id="IPR008966">
    <property type="entry name" value="Adhesion_dom_sf"/>
</dbReference>
<dbReference type="GO" id="GO:0043709">
    <property type="term" value="P:cell adhesion involved in single-species biofilm formation"/>
    <property type="evidence" value="ECO:0007669"/>
    <property type="project" value="TreeGrafter"/>
</dbReference>
<dbReference type="GO" id="GO:0009289">
    <property type="term" value="C:pilus"/>
    <property type="evidence" value="ECO:0007669"/>
    <property type="project" value="InterPro"/>
</dbReference>
<dbReference type="Pfam" id="PF00419">
    <property type="entry name" value="Fimbrial"/>
    <property type="match status" value="1"/>
</dbReference>
<dbReference type="PANTHER" id="PTHR33420:SF27">
    <property type="entry name" value="PROTEIN FIMG"/>
    <property type="match status" value="1"/>
</dbReference>
<feature type="domain" description="Fimbrial-type adhesion" evidence="1">
    <location>
        <begin position="29"/>
        <end position="170"/>
    </location>
</feature>
<proteinExistence type="predicted"/>
<evidence type="ECO:0000313" key="2">
    <source>
        <dbReference type="EMBL" id="SUC34144.1"/>
    </source>
</evidence>
<reference evidence="2 3" key="1">
    <citation type="submission" date="2018-06" db="EMBL/GenBank/DDBJ databases">
        <authorList>
            <consortium name="Pathogen Informatics"/>
            <person name="Doyle S."/>
        </authorList>
    </citation>
    <scope>NUCLEOTIDE SEQUENCE [LARGE SCALE GENOMIC DNA]</scope>
    <source>
        <strain evidence="2 3">NCTC12026</strain>
    </source>
</reference>
<dbReference type="SUPFAM" id="SSF49401">
    <property type="entry name" value="Bacterial adhesins"/>
    <property type="match status" value="1"/>
</dbReference>
<dbReference type="InterPro" id="IPR036937">
    <property type="entry name" value="Adhesion_dom_fimbrial_sf"/>
</dbReference>
<sequence length="171" mass="18406">MKKPISSVLIFVIYTIPLYIYANDNITLNFHGNIKAAACNISGGDNIDINLNDISMSTFYTPGSGSNWKSFNIELKECSSYVNQVKLTFTGTVDNAEINSLYKNQGTATNIALQLQNQDGSIPLGNNKVLTVPTNGQTIVSIPLRTRAFSVTGNGTAGTLSTNITATITYL</sequence>
<name>A0A379FZ85_9GAMM</name>
<dbReference type="Gene3D" id="2.60.40.1090">
    <property type="entry name" value="Fimbrial-type adhesion domain"/>
    <property type="match status" value="1"/>
</dbReference>
<dbReference type="PANTHER" id="PTHR33420">
    <property type="entry name" value="FIMBRIAL SUBUNIT ELFA-RELATED"/>
    <property type="match status" value="1"/>
</dbReference>
<gene>
    <name evidence="2" type="primary">fimG_4</name>
    <name evidence="2" type="ORF">NCTC12026_00473</name>
</gene>
<dbReference type="EMBL" id="UGUA01000002">
    <property type="protein sequence ID" value="SUC34144.1"/>
    <property type="molecule type" value="Genomic_DNA"/>
</dbReference>
<organism evidence="2 3">
    <name type="scientific">Providencia rustigianii</name>
    <dbReference type="NCBI Taxonomy" id="158850"/>
    <lineage>
        <taxon>Bacteria</taxon>
        <taxon>Pseudomonadati</taxon>
        <taxon>Pseudomonadota</taxon>
        <taxon>Gammaproteobacteria</taxon>
        <taxon>Enterobacterales</taxon>
        <taxon>Morganellaceae</taxon>
        <taxon>Providencia</taxon>
    </lineage>
</organism>
<dbReference type="RefSeq" id="WP_115163868.1">
    <property type="nucleotide sequence ID" value="NZ_UGUA01000002.1"/>
</dbReference>
<dbReference type="OrthoDB" id="6463909at2"/>
<accession>A0A379FZ85</accession>